<keyword evidence="1" id="KW-0812">Transmembrane</keyword>
<gene>
    <name evidence="2" type="ORF">CTEN210_04710</name>
</gene>
<comment type="caution">
    <text evidence="2">The sequence shown here is derived from an EMBL/GenBank/DDBJ whole genome shotgun (WGS) entry which is preliminary data.</text>
</comment>
<evidence type="ECO:0000256" key="1">
    <source>
        <dbReference type="SAM" id="Phobius"/>
    </source>
</evidence>
<dbReference type="AlphaFoldDB" id="A0AAD3CM80"/>
<evidence type="ECO:0000313" key="2">
    <source>
        <dbReference type="EMBL" id="GFH48234.1"/>
    </source>
</evidence>
<dbReference type="Proteomes" id="UP001054902">
    <property type="component" value="Unassembled WGS sequence"/>
</dbReference>
<organism evidence="2 3">
    <name type="scientific">Chaetoceros tenuissimus</name>
    <dbReference type="NCBI Taxonomy" id="426638"/>
    <lineage>
        <taxon>Eukaryota</taxon>
        <taxon>Sar</taxon>
        <taxon>Stramenopiles</taxon>
        <taxon>Ochrophyta</taxon>
        <taxon>Bacillariophyta</taxon>
        <taxon>Coscinodiscophyceae</taxon>
        <taxon>Chaetocerotophycidae</taxon>
        <taxon>Chaetocerotales</taxon>
        <taxon>Chaetocerotaceae</taxon>
        <taxon>Chaetoceros</taxon>
    </lineage>
</organism>
<accession>A0AAD3CM80</accession>
<proteinExistence type="predicted"/>
<keyword evidence="1" id="KW-1133">Transmembrane helix</keyword>
<dbReference type="EMBL" id="BLLK01000027">
    <property type="protein sequence ID" value="GFH48234.1"/>
    <property type="molecule type" value="Genomic_DNA"/>
</dbReference>
<name>A0AAD3CM80_9STRA</name>
<keyword evidence="3" id="KW-1185">Reference proteome</keyword>
<feature type="transmembrane region" description="Helical" evidence="1">
    <location>
        <begin position="92"/>
        <end position="112"/>
    </location>
</feature>
<sequence length="225" mass="25521">MRETTEKNGVNLSTDNDELENIMSHGNVYIEEEGFVDNPDTVTCTATSNGKFLKPAVAGRIAQASNNPPCLLLCCPSNNANIRCSMTFSRRFIQIATFLAITLVTTLIVLAINKKSNTDNWFENPQFTISDEYNFTFGNRRSYCVLSEESGIWDEPEFYEMPGALDLDDCIEQIKSMNYKYVEYWALDGRCRGLNDCPYEYNCDVKLDCIPYDGQGIGVRTFTLY</sequence>
<keyword evidence="1" id="KW-0472">Membrane</keyword>
<evidence type="ECO:0000313" key="3">
    <source>
        <dbReference type="Proteomes" id="UP001054902"/>
    </source>
</evidence>
<reference evidence="2 3" key="1">
    <citation type="journal article" date="2021" name="Sci. Rep.">
        <title>The genome of the diatom Chaetoceros tenuissimus carries an ancient integrated fragment of an extant virus.</title>
        <authorList>
            <person name="Hongo Y."/>
            <person name="Kimura K."/>
            <person name="Takaki Y."/>
            <person name="Yoshida Y."/>
            <person name="Baba S."/>
            <person name="Kobayashi G."/>
            <person name="Nagasaki K."/>
            <person name="Hano T."/>
            <person name="Tomaru Y."/>
        </authorList>
    </citation>
    <scope>NUCLEOTIDE SEQUENCE [LARGE SCALE GENOMIC DNA]</scope>
    <source>
        <strain evidence="2 3">NIES-3715</strain>
    </source>
</reference>
<protein>
    <submittedName>
        <fullName evidence="2">Uncharacterized protein</fullName>
    </submittedName>
</protein>